<keyword evidence="4" id="KW-1133">Transmembrane helix</keyword>
<dbReference type="InterPro" id="IPR051834">
    <property type="entry name" value="RING_finger_E3_ligase"/>
</dbReference>
<dbReference type="CDD" id="cd16454">
    <property type="entry name" value="RING-H2_PA-TM-RING"/>
    <property type="match status" value="1"/>
</dbReference>
<dbReference type="Gene3D" id="3.30.40.10">
    <property type="entry name" value="Zinc/RING finger domain, C3HC4 (zinc finger)"/>
    <property type="match status" value="1"/>
</dbReference>
<dbReference type="EMBL" id="MN741033">
    <property type="protein sequence ID" value="QHU23560.1"/>
    <property type="molecule type" value="Genomic_DNA"/>
</dbReference>
<dbReference type="SUPFAM" id="SSF57850">
    <property type="entry name" value="RING/U-box"/>
    <property type="match status" value="1"/>
</dbReference>
<dbReference type="SMART" id="SM00184">
    <property type="entry name" value="RING"/>
    <property type="match status" value="1"/>
</dbReference>
<organism evidence="6">
    <name type="scientific">viral metagenome</name>
    <dbReference type="NCBI Taxonomy" id="1070528"/>
    <lineage>
        <taxon>unclassified sequences</taxon>
        <taxon>metagenomes</taxon>
        <taxon>organismal metagenomes</taxon>
    </lineage>
</organism>
<evidence type="ECO:0000256" key="2">
    <source>
        <dbReference type="ARBA" id="ARBA00022771"/>
    </source>
</evidence>
<dbReference type="InterPro" id="IPR001841">
    <property type="entry name" value="Znf_RING"/>
</dbReference>
<dbReference type="PROSITE" id="PS50089">
    <property type="entry name" value="ZF_RING_2"/>
    <property type="match status" value="1"/>
</dbReference>
<dbReference type="PANTHER" id="PTHR45931">
    <property type="entry name" value="SI:CH211-59O9.10"/>
    <property type="match status" value="1"/>
</dbReference>
<sequence>MNHDIDGGDNYYNGGDNYYNGGDNYYNGDNTYYNGSGNNTDELNTRFLEFMFFILGSTSIVVLLSKICPRENTSNVMDENLIEEEVMPNLITIQFDEVIEKECIVCLEEFKETEKISKLDCNHSYHDDCIQEWFQKDRSCPLCRYQV</sequence>
<evidence type="ECO:0000256" key="3">
    <source>
        <dbReference type="ARBA" id="ARBA00022833"/>
    </source>
</evidence>
<dbReference type="GO" id="GO:0061630">
    <property type="term" value="F:ubiquitin protein ligase activity"/>
    <property type="evidence" value="ECO:0007669"/>
    <property type="project" value="TreeGrafter"/>
</dbReference>
<feature type="domain" description="RING-type" evidence="5">
    <location>
        <begin position="103"/>
        <end position="144"/>
    </location>
</feature>
<reference evidence="6" key="1">
    <citation type="journal article" date="2020" name="Nature">
        <title>Giant virus diversity and host interactions through global metagenomics.</title>
        <authorList>
            <person name="Schulz F."/>
            <person name="Roux S."/>
            <person name="Paez-Espino D."/>
            <person name="Jungbluth S."/>
            <person name="Walsh D.A."/>
            <person name="Denef V.J."/>
            <person name="McMahon K.D."/>
            <person name="Konstantinidis K.T."/>
            <person name="Eloe-Fadrosh E.A."/>
            <person name="Kyrpides N.C."/>
            <person name="Woyke T."/>
        </authorList>
    </citation>
    <scope>NUCLEOTIDE SEQUENCE</scope>
    <source>
        <strain evidence="6">GVMAG-S-ERX555907-94</strain>
    </source>
</reference>
<evidence type="ECO:0000259" key="5">
    <source>
        <dbReference type="PROSITE" id="PS50089"/>
    </source>
</evidence>
<evidence type="ECO:0000256" key="1">
    <source>
        <dbReference type="ARBA" id="ARBA00022723"/>
    </source>
</evidence>
<feature type="transmembrane region" description="Helical" evidence="4">
    <location>
        <begin position="47"/>
        <end position="65"/>
    </location>
</feature>
<evidence type="ECO:0000256" key="4">
    <source>
        <dbReference type="SAM" id="Phobius"/>
    </source>
</evidence>
<name>A0A6C0L405_9ZZZZ</name>
<keyword evidence="4" id="KW-0472">Membrane</keyword>
<keyword evidence="1" id="KW-0479">Metal-binding</keyword>
<dbReference type="PANTHER" id="PTHR45931:SF16">
    <property type="entry name" value="RING_U-BOX SUPERFAMILY PROTEIN"/>
    <property type="match status" value="1"/>
</dbReference>
<keyword evidence="3" id="KW-0862">Zinc</keyword>
<dbReference type="GO" id="GO:0005634">
    <property type="term" value="C:nucleus"/>
    <property type="evidence" value="ECO:0007669"/>
    <property type="project" value="TreeGrafter"/>
</dbReference>
<evidence type="ECO:0000313" key="6">
    <source>
        <dbReference type="EMBL" id="QHU23560.1"/>
    </source>
</evidence>
<keyword evidence="2" id="KW-0863">Zinc-finger</keyword>
<dbReference type="InterPro" id="IPR013083">
    <property type="entry name" value="Znf_RING/FYVE/PHD"/>
</dbReference>
<accession>A0A6C0L405</accession>
<dbReference type="Pfam" id="PF13639">
    <property type="entry name" value="zf-RING_2"/>
    <property type="match status" value="1"/>
</dbReference>
<keyword evidence="4" id="KW-0812">Transmembrane</keyword>
<protein>
    <recommendedName>
        <fullName evidence="5">RING-type domain-containing protein</fullName>
    </recommendedName>
</protein>
<dbReference type="GO" id="GO:0008270">
    <property type="term" value="F:zinc ion binding"/>
    <property type="evidence" value="ECO:0007669"/>
    <property type="project" value="UniProtKB-KW"/>
</dbReference>
<dbReference type="AlphaFoldDB" id="A0A6C0L405"/>
<dbReference type="GO" id="GO:0006511">
    <property type="term" value="P:ubiquitin-dependent protein catabolic process"/>
    <property type="evidence" value="ECO:0007669"/>
    <property type="project" value="TreeGrafter"/>
</dbReference>
<proteinExistence type="predicted"/>